<evidence type="ECO:0000313" key="9">
    <source>
        <dbReference type="Proteomes" id="UP000288623"/>
    </source>
</evidence>
<feature type="transmembrane region" description="Helical" evidence="6">
    <location>
        <begin position="44"/>
        <end position="60"/>
    </location>
</feature>
<keyword evidence="2" id="KW-1003">Cell membrane</keyword>
<keyword evidence="5 6" id="KW-0472">Membrane</keyword>
<dbReference type="Gene3D" id="1.20.58.220">
    <property type="entry name" value="Phosphate transport system protein phou homolog 2, domain 2"/>
    <property type="match status" value="1"/>
</dbReference>
<dbReference type="OrthoDB" id="9763003at2"/>
<dbReference type="InterPro" id="IPR003841">
    <property type="entry name" value="Na/Pi_transpt"/>
</dbReference>
<dbReference type="PANTHER" id="PTHR10010">
    <property type="entry name" value="SOLUTE CARRIER FAMILY 34 SODIUM PHOSPHATE , MEMBER 2-RELATED"/>
    <property type="match status" value="1"/>
</dbReference>
<gene>
    <name evidence="8" type="ORF">QI30_07360</name>
</gene>
<feature type="transmembrane region" description="Helical" evidence="6">
    <location>
        <begin position="288"/>
        <end position="307"/>
    </location>
</feature>
<reference evidence="8 9" key="1">
    <citation type="submission" date="2014-11" db="EMBL/GenBank/DDBJ databases">
        <title>Genome sequence and analysis of novel Kurthia sp.</title>
        <authorList>
            <person name="Lawson J.N."/>
            <person name="Gonzalez J.E."/>
            <person name="Rinauldi L."/>
            <person name="Xuan Z."/>
            <person name="Firman A."/>
            <person name="Shaddox L."/>
            <person name="Trudeau A."/>
            <person name="Shah S."/>
            <person name="Reiman D."/>
        </authorList>
    </citation>
    <scope>NUCLEOTIDE SEQUENCE [LARGE SCALE GENOMIC DNA]</scope>
    <source>
        <strain evidence="8 9">3B1D</strain>
    </source>
</reference>
<feature type="transmembrane region" description="Helical" evidence="6">
    <location>
        <begin position="174"/>
        <end position="201"/>
    </location>
</feature>
<dbReference type="SUPFAM" id="SSF109755">
    <property type="entry name" value="PhoU-like"/>
    <property type="match status" value="1"/>
</dbReference>
<dbReference type="InterPro" id="IPR038078">
    <property type="entry name" value="PhoU-like_sf"/>
</dbReference>
<keyword evidence="3 6" id="KW-0812">Transmembrane</keyword>
<feature type="transmembrane region" description="Helical" evidence="6">
    <location>
        <begin position="6"/>
        <end position="23"/>
    </location>
</feature>
<dbReference type="Proteomes" id="UP000288623">
    <property type="component" value="Unassembled WGS sequence"/>
</dbReference>
<comment type="caution">
    <text evidence="8">The sequence shown here is derived from an EMBL/GenBank/DDBJ whole genome shotgun (WGS) entry which is preliminary data.</text>
</comment>
<dbReference type="GO" id="GO:0044341">
    <property type="term" value="P:sodium-dependent phosphate transport"/>
    <property type="evidence" value="ECO:0007669"/>
    <property type="project" value="InterPro"/>
</dbReference>
<protein>
    <submittedName>
        <fullName evidence="8">Sodium-dependent phosphate transporter</fullName>
    </submittedName>
</protein>
<dbReference type="NCBIfam" id="NF037997">
    <property type="entry name" value="Na_Pi_symport"/>
    <property type="match status" value="1"/>
</dbReference>
<dbReference type="InterPro" id="IPR026022">
    <property type="entry name" value="PhoU_dom"/>
</dbReference>
<dbReference type="RefSeq" id="WP_126990291.1">
    <property type="nucleotide sequence ID" value="NZ_JTFC01000026.1"/>
</dbReference>
<evidence type="ECO:0000259" key="7">
    <source>
        <dbReference type="Pfam" id="PF01895"/>
    </source>
</evidence>
<organism evidence="8 9">
    <name type="scientific">Candidatus Kurthia intestinigallinarum</name>
    <dbReference type="NCBI Taxonomy" id="1562256"/>
    <lineage>
        <taxon>Bacteria</taxon>
        <taxon>Bacillati</taxon>
        <taxon>Bacillota</taxon>
        <taxon>Bacilli</taxon>
        <taxon>Bacillales</taxon>
        <taxon>Caryophanaceae</taxon>
        <taxon>Kurthia</taxon>
    </lineage>
</organism>
<keyword evidence="4 6" id="KW-1133">Transmembrane helix</keyword>
<feature type="transmembrane region" description="Helical" evidence="6">
    <location>
        <begin position="66"/>
        <end position="85"/>
    </location>
</feature>
<evidence type="ECO:0000256" key="2">
    <source>
        <dbReference type="ARBA" id="ARBA00022475"/>
    </source>
</evidence>
<feature type="transmembrane region" description="Helical" evidence="6">
    <location>
        <begin position="245"/>
        <end position="268"/>
    </location>
</feature>
<feature type="transmembrane region" description="Helical" evidence="6">
    <location>
        <begin position="135"/>
        <end position="153"/>
    </location>
</feature>
<dbReference type="GO" id="GO:0005886">
    <property type="term" value="C:plasma membrane"/>
    <property type="evidence" value="ECO:0007669"/>
    <property type="project" value="UniProtKB-SubCell"/>
</dbReference>
<dbReference type="AlphaFoldDB" id="A0A433RVR4"/>
<evidence type="ECO:0000256" key="5">
    <source>
        <dbReference type="ARBA" id="ARBA00023136"/>
    </source>
</evidence>
<evidence type="ECO:0000256" key="1">
    <source>
        <dbReference type="ARBA" id="ARBA00004651"/>
    </source>
</evidence>
<dbReference type="Pfam" id="PF01895">
    <property type="entry name" value="PhoU"/>
    <property type="match status" value="2"/>
</dbReference>
<comment type="subcellular location">
    <subcellularLocation>
        <location evidence="1">Cell membrane</location>
        <topology evidence="1">Multi-pass membrane protein</topology>
    </subcellularLocation>
</comment>
<dbReference type="GO" id="GO:0005436">
    <property type="term" value="F:sodium:phosphate symporter activity"/>
    <property type="evidence" value="ECO:0007669"/>
    <property type="project" value="InterPro"/>
</dbReference>
<name>A0A433RVR4_9BACL</name>
<accession>A0A433RVR4</accession>
<feature type="domain" description="PhoU" evidence="7">
    <location>
        <begin position="450"/>
        <end position="534"/>
    </location>
</feature>
<evidence type="ECO:0000256" key="3">
    <source>
        <dbReference type="ARBA" id="ARBA00022692"/>
    </source>
</evidence>
<feature type="transmembrane region" description="Helical" evidence="6">
    <location>
        <begin position="97"/>
        <end position="123"/>
    </location>
</feature>
<dbReference type="PANTHER" id="PTHR10010:SF46">
    <property type="entry name" value="SODIUM-DEPENDENT PHOSPHATE TRANSPORT PROTEIN 2B"/>
    <property type="match status" value="1"/>
</dbReference>
<dbReference type="Pfam" id="PF02690">
    <property type="entry name" value="Na_Pi_cotrans"/>
    <property type="match status" value="2"/>
</dbReference>
<feature type="transmembrane region" description="Helical" evidence="6">
    <location>
        <begin position="213"/>
        <end position="233"/>
    </location>
</feature>
<evidence type="ECO:0000256" key="6">
    <source>
        <dbReference type="SAM" id="Phobius"/>
    </source>
</evidence>
<evidence type="ECO:0000256" key="4">
    <source>
        <dbReference type="ARBA" id="ARBA00022989"/>
    </source>
</evidence>
<evidence type="ECO:0000313" key="8">
    <source>
        <dbReference type="EMBL" id="RUS57386.1"/>
    </source>
</evidence>
<keyword evidence="9" id="KW-1185">Reference proteome</keyword>
<feature type="domain" description="PhoU" evidence="7">
    <location>
        <begin position="347"/>
        <end position="430"/>
    </location>
</feature>
<dbReference type="EMBL" id="JTFC01000026">
    <property type="protein sequence ID" value="RUS57386.1"/>
    <property type="molecule type" value="Genomic_DNA"/>
</dbReference>
<proteinExistence type="predicted"/>
<sequence>MDWQTAFQFIGGLGFFLFSLKYMGHGLQNWAGEQLRLLLHRYTANPMMGVLIGIGLAIILQSSTAAIIITIGLVSAGFMTLRQSIGIILGANIGTTLTAFLLGFNIGYFAFPILALGAFSVYFSKRHTFQNMGQFLFGFGGMFIGLAWMNSAIKPVIQSTRFLEWSGQLSEMPVTGMLLGIITTAIVQSSSATVGILQSLYAQGGVSLEAAMPILYGENIGTTLTVCVASIGMATSAKRAALSHVVINIFGTILFFIVMTPFISYITWLQHTTDLSLRMSIAFAHGTFNSVTTIVLLPFIGAIMWIIKKCIKGNISDTDYVPTHLERNLVEISPVLAVGQAKEETIHMATICQQGYQAMREYVNTGDSSLRTKSLKLEGFLNSSEQTITNYLVKISAHQLSKVESERHHTLLETIRDLERIGDHVENIVELYDDLMHQRSSFSDVAMTELNRMFEMTEQMIAKAILLFDTADRSLRAEIMLLEEQVDEMERASRKKHIHRLNHGECSAHAGIIFSEMMSNLERIGDHCVNIAEASIRK</sequence>